<dbReference type="Proteomes" id="UP001165341">
    <property type="component" value="Unassembled WGS sequence"/>
</dbReference>
<dbReference type="EMBL" id="JALGAR010000009">
    <property type="protein sequence ID" value="MCI4660029.1"/>
    <property type="molecule type" value="Genomic_DNA"/>
</dbReference>
<sequence length="111" mass="11972">MTAEPIILSSSRLGAEPADHEARPEAHACACGHEDTEKIVLDSRTIPHAIRHATIFGALGAIQPGFALDLIASHNPLPLLGQLESSRPGQFLISYLENGPETWTIRLTRAN</sequence>
<comment type="caution">
    <text evidence="3">The sequence shown here is derived from an EMBL/GenBank/DDBJ whole genome shotgun (WGS) entry which is preliminary data.</text>
</comment>
<evidence type="ECO:0000259" key="2">
    <source>
        <dbReference type="Pfam" id="PF10006"/>
    </source>
</evidence>
<reference evidence="3" key="1">
    <citation type="submission" date="2022-03" db="EMBL/GenBank/DDBJ databases">
        <title>Cryobacterium sp. nov. strain ZS14-85, isolated from Antarctic soil.</title>
        <authorList>
            <person name="Li J."/>
            <person name="Niu G."/>
        </authorList>
    </citation>
    <scope>NUCLEOTIDE SEQUENCE</scope>
    <source>
        <strain evidence="3">ZS14-85</strain>
    </source>
</reference>
<keyword evidence="4" id="KW-1185">Reference proteome</keyword>
<evidence type="ECO:0000313" key="3">
    <source>
        <dbReference type="EMBL" id="MCI4660029.1"/>
    </source>
</evidence>
<gene>
    <name evidence="3" type="ORF">MQH31_19645</name>
</gene>
<feature type="domain" description="DUF2249" evidence="2">
    <location>
        <begin position="40"/>
        <end position="109"/>
    </location>
</feature>
<name>A0AA41QZJ9_9MICO</name>
<evidence type="ECO:0000313" key="4">
    <source>
        <dbReference type="Proteomes" id="UP001165341"/>
    </source>
</evidence>
<dbReference type="RefSeq" id="WP_243013461.1">
    <property type="nucleotide sequence ID" value="NZ_JALGAR010000009.1"/>
</dbReference>
<dbReference type="AlphaFoldDB" id="A0AA41QZJ9"/>
<organism evidence="3 4">
    <name type="scientific">Cryobacterium zhongshanensis</name>
    <dbReference type="NCBI Taxonomy" id="2928153"/>
    <lineage>
        <taxon>Bacteria</taxon>
        <taxon>Bacillati</taxon>
        <taxon>Actinomycetota</taxon>
        <taxon>Actinomycetes</taxon>
        <taxon>Micrococcales</taxon>
        <taxon>Microbacteriaceae</taxon>
        <taxon>Cryobacterium</taxon>
    </lineage>
</organism>
<protein>
    <submittedName>
        <fullName evidence="3">DUF2249 domain-containing protein</fullName>
    </submittedName>
</protein>
<dbReference type="Pfam" id="PF10006">
    <property type="entry name" value="DUF2249"/>
    <property type="match status" value="1"/>
</dbReference>
<proteinExistence type="predicted"/>
<feature type="region of interest" description="Disordered" evidence="1">
    <location>
        <begin position="1"/>
        <end position="21"/>
    </location>
</feature>
<accession>A0AA41QZJ9</accession>
<dbReference type="InterPro" id="IPR018720">
    <property type="entry name" value="DUF2249"/>
</dbReference>
<evidence type="ECO:0000256" key="1">
    <source>
        <dbReference type="SAM" id="MobiDB-lite"/>
    </source>
</evidence>